<accession>A0A4P9VLI5</accession>
<dbReference type="Pfam" id="PF13358">
    <property type="entry name" value="DDE_3"/>
    <property type="match status" value="1"/>
</dbReference>
<proteinExistence type="predicted"/>
<protein>
    <submittedName>
        <fullName evidence="2">Transposase</fullName>
    </submittedName>
</protein>
<dbReference type="AlphaFoldDB" id="A0A4P9VLI5"/>
<dbReference type="GO" id="GO:0003676">
    <property type="term" value="F:nucleic acid binding"/>
    <property type="evidence" value="ECO:0007669"/>
    <property type="project" value="InterPro"/>
</dbReference>
<name>A0A4P9VLI5_9GAMM</name>
<evidence type="ECO:0000313" key="3">
    <source>
        <dbReference type="Proteomes" id="UP000257039"/>
    </source>
</evidence>
<gene>
    <name evidence="2" type="ORF">B9G39_07005</name>
</gene>
<dbReference type="Proteomes" id="UP000257039">
    <property type="component" value="Unassembled WGS sequence"/>
</dbReference>
<sequence>MCDCPDVYTERFNSDVFIECLKDLISNRKKPIFVIMDGHPVHKSKKVRQFVAGQQGKLSIFLLPPYAPDLNPDELVWNYIRQTGTARMPLKKGESLLERTFIDLELIAQNKALIKSFFRETTVSFASD</sequence>
<reference evidence="2 3" key="1">
    <citation type="submission" date="2017-04" db="EMBL/GenBank/DDBJ databases">
        <title>Draft genome sequence of Zooshikella ganghwensis VG4 isolated from Red Sea sediments.</title>
        <authorList>
            <person name="Rehman Z."/>
            <person name="Alam I."/>
            <person name="Kamau A."/>
            <person name="Bajic V."/>
            <person name="Leiknes T."/>
        </authorList>
    </citation>
    <scope>NUCLEOTIDE SEQUENCE [LARGE SCALE GENOMIC DNA]</scope>
    <source>
        <strain evidence="2 3">VG4</strain>
    </source>
</reference>
<dbReference type="InterPro" id="IPR038717">
    <property type="entry name" value="Tc1-like_DDE_dom"/>
</dbReference>
<dbReference type="InterPro" id="IPR036397">
    <property type="entry name" value="RNaseH_sf"/>
</dbReference>
<dbReference type="EMBL" id="NDXW01000001">
    <property type="protein sequence ID" value="RDH43207.1"/>
    <property type="molecule type" value="Genomic_DNA"/>
</dbReference>
<organism evidence="2 3">
    <name type="scientific">Zooshikella ganghwensis</name>
    <dbReference type="NCBI Taxonomy" id="202772"/>
    <lineage>
        <taxon>Bacteria</taxon>
        <taxon>Pseudomonadati</taxon>
        <taxon>Pseudomonadota</taxon>
        <taxon>Gammaproteobacteria</taxon>
        <taxon>Oceanospirillales</taxon>
        <taxon>Zooshikellaceae</taxon>
        <taxon>Zooshikella</taxon>
    </lineage>
</organism>
<evidence type="ECO:0000259" key="1">
    <source>
        <dbReference type="Pfam" id="PF13358"/>
    </source>
</evidence>
<feature type="domain" description="Tc1-like transposase DDE" evidence="1">
    <location>
        <begin position="7"/>
        <end position="94"/>
    </location>
</feature>
<keyword evidence="3" id="KW-1185">Reference proteome</keyword>
<evidence type="ECO:0000313" key="2">
    <source>
        <dbReference type="EMBL" id="RDH43207.1"/>
    </source>
</evidence>
<dbReference type="Gene3D" id="3.30.420.10">
    <property type="entry name" value="Ribonuclease H-like superfamily/Ribonuclease H"/>
    <property type="match status" value="1"/>
</dbReference>
<comment type="caution">
    <text evidence="2">The sequence shown here is derived from an EMBL/GenBank/DDBJ whole genome shotgun (WGS) entry which is preliminary data.</text>
</comment>
<dbReference type="RefSeq" id="WP_094786572.1">
    <property type="nucleotide sequence ID" value="NZ_NDXW01000001.1"/>
</dbReference>